<gene>
    <name evidence="1" type="ORF">DSO57_1017527</name>
</gene>
<evidence type="ECO:0000313" key="2">
    <source>
        <dbReference type="Proteomes" id="UP001165960"/>
    </source>
</evidence>
<dbReference type="Proteomes" id="UP001165960">
    <property type="component" value="Unassembled WGS sequence"/>
</dbReference>
<comment type="caution">
    <text evidence="1">The sequence shown here is derived from an EMBL/GenBank/DDBJ whole genome shotgun (WGS) entry which is preliminary data.</text>
</comment>
<accession>A0ACC2U319</accession>
<feature type="non-terminal residue" evidence="1">
    <location>
        <position position="1"/>
    </location>
</feature>
<reference evidence="1" key="1">
    <citation type="submission" date="2022-04" db="EMBL/GenBank/DDBJ databases">
        <title>Genome of the entomopathogenic fungus Entomophthora muscae.</title>
        <authorList>
            <person name="Elya C."/>
            <person name="Lovett B.R."/>
            <person name="Lee E."/>
            <person name="Macias A.M."/>
            <person name="Hajek A.E."/>
            <person name="De Bivort B.L."/>
            <person name="Kasson M.T."/>
            <person name="De Fine Licht H.H."/>
            <person name="Stajich J.E."/>
        </authorList>
    </citation>
    <scope>NUCLEOTIDE SEQUENCE</scope>
    <source>
        <strain evidence="1">Berkeley</strain>
    </source>
</reference>
<evidence type="ECO:0000313" key="1">
    <source>
        <dbReference type="EMBL" id="KAJ9081162.1"/>
    </source>
</evidence>
<proteinExistence type="predicted"/>
<sequence>TASYYPAISVTLLNSSTSEFLEEFCHEFMFLFSCSVEISVFTMFIYISSFLSFQFGLFFNLWFPSPVAVVETGSSVSYFRCVMSFWRPDYFPAPPTDEILREVVSIIILFWSKP</sequence>
<organism evidence="1 2">
    <name type="scientific">Entomophthora muscae</name>
    <dbReference type="NCBI Taxonomy" id="34485"/>
    <lineage>
        <taxon>Eukaryota</taxon>
        <taxon>Fungi</taxon>
        <taxon>Fungi incertae sedis</taxon>
        <taxon>Zoopagomycota</taxon>
        <taxon>Entomophthoromycotina</taxon>
        <taxon>Entomophthoromycetes</taxon>
        <taxon>Entomophthorales</taxon>
        <taxon>Entomophthoraceae</taxon>
        <taxon>Entomophthora</taxon>
    </lineage>
</organism>
<protein>
    <submittedName>
        <fullName evidence="1">Uncharacterized protein</fullName>
    </submittedName>
</protein>
<name>A0ACC2U319_9FUNG</name>
<dbReference type="EMBL" id="QTSX02001494">
    <property type="protein sequence ID" value="KAJ9081162.1"/>
    <property type="molecule type" value="Genomic_DNA"/>
</dbReference>
<keyword evidence="2" id="KW-1185">Reference proteome</keyword>